<organism evidence="5 6">
    <name type="scientific">Saccharospirillum mangrovi</name>
    <dbReference type="NCBI Taxonomy" id="2161747"/>
    <lineage>
        <taxon>Bacteria</taxon>
        <taxon>Pseudomonadati</taxon>
        <taxon>Pseudomonadota</taxon>
        <taxon>Gammaproteobacteria</taxon>
        <taxon>Oceanospirillales</taxon>
        <taxon>Saccharospirillaceae</taxon>
        <taxon>Saccharospirillum</taxon>
    </lineage>
</organism>
<accession>A0ABV7ZZN0</accession>
<dbReference type="PANTHER" id="PTHR47062">
    <property type="match status" value="1"/>
</dbReference>
<dbReference type="PANTHER" id="PTHR47062:SF1">
    <property type="entry name" value="SMALL HEAT SHOCK PROTEIN IBPA"/>
    <property type="match status" value="1"/>
</dbReference>
<sequence>MATIDLTPLYRSSVGFDRLANLLDSAMRSDQSTGYPPYNIEVTGDDEYAITLAVAGFAESELDIQLEGGVLTVKGKKSTDGDSKKYLHQGIAFRSFERRFNLADHIKVGGANLNNGLLSIGLYKEVPEAMKPRTIAIQSGGGERQAIEHKSEALETA</sequence>
<evidence type="ECO:0000259" key="4">
    <source>
        <dbReference type="PROSITE" id="PS01031"/>
    </source>
</evidence>
<comment type="caution">
    <text evidence="5">The sequence shown here is derived from an EMBL/GenBank/DDBJ whole genome shotgun (WGS) entry which is preliminary data.</text>
</comment>
<comment type="similarity">
    <text evidence="2 3">Belongs to the small heat shock protein (HSP20) family.</text>
</comment>
<proteinExistence type="inferred from homology"/>
<feature type="domain" description="SHSP" evidence="4">
    <location>
        <begin position="29"/>
        <end position="140"/>
    </location>
</feature>
<dbReference type="Pfam" id="PF00011">
    <property type="entry name" value="HSP20"/>
    <property type="match status" value="1"/>
</dbReference>
<evidence type="ECO:0000256" key="2">
    <source>
        <dbReference type="PROSITE-ProRule" id="PRU00285"/>
    </source>
</evidence>
<evidence type="ECO:0000256" key="3">
    <source>
        <dbReference type="RuleBase" id="RU003616"/>
    </source>
</evidence>
<protein>
    <submittedName>
        <fullName evidence="5">Hsp20 family protein</fullName>
    </submittedName>
</protein>
<dbReference type="Gene3D" id="2.60.40.790">
    <property type="match status" value="1"/>
</dbReference>
<dbReference type="SUPFAM" id="SSF49764">
    <property type="entry name" value="HSP20-like chaperones"/>
    <property type="match status" value="1"/>
</dbReference>
<evidence type="ECO:0000313" key="6">
    <source>
        <dbReference type="Proteomes" id="UP001595617"/>
    </source>
</evidence>
<keyword evidence="6" id="KW-1185">Reference proteome</keyword>
<dbReference type="RefSeq" id="WP_380697908.1">
    <property type="nucleotide sequence ID" value="NZ_JBHRYR010000004.1"/>
</dbReference>
<dbReference type="CDD" id="cd06470">
    <property type="entry name" value="ACD_IbpA-B_like"/>
    <property type="match status" value="1"/>
</dbReference>
<evidence type="ECO:0000256" key="1">
    <source>
        <dbReference type="ARBA" id="ARBA00023016"/>
    </source>
</evidence>
<gene>
    <name evidence="5" type="ORF">ACFOOG_14410</name>
</gene>
<name>A0ABV7ZZN0_9GAMM</name>
<evidence type="ECO:0000313" key="5">
    <source>
        <dbReference type="EMBL" id="MFC3854033.1"/>
    </source>
</evidence>
<dbReference type="PROSITE" id="PS01031">
    <property type="entry name" value="SHSP"/>
    <property type="match status" value="1"/>
</dbReference>
<dbReference type="EMBL" id="JBHRYR010000004">
    <property type="protein sequence ID" value="MFC3854033.1"/>
    <property type="molecule type" value="Genomic_DNA"/>
</dbReference>
<dbReference type="InterPro" id="IPR037913">
    <property type="entry name" value="ACD_IbpA/B"/>
</dbReference>
<reference evidence="6" key="1">
    <citation type="journal article" date="2019" name="Int. J. Syst. Evol. Microbiol.">
        <title>The Global Catalogue of Microorganisms (GCM) 10K type strain sequencing project: providing services to taxonomists for standard genome sequencing and annotation.</title>
        <authorList>
            <consortium name="The Broad Institute Genomics Platform"/>
            <consortium name="The Broad Institute Genome Sequencing Center for Infectious Disease"/>
            <person name="Wu L."/>
            <person name="Ma J."/>
        </authorList>
    </citation>
    <scope>NUCLEOTIDE SEQUENCE [LARGE SCALE GENOMIC DNA]</scope>
    <source>
        <strain evidence="6">IBRC 10765</strain>
    </source>
</reference>
<dbReference type="InterPro" id="IPR002068">
    <property type="entry name" value="A-crystallin/Hsp20_dom"/>
</dbReference>
<dbReference type="InterPro" id="IPR008978">
    <property type="entry name" value="HSP20-like_chaperone"/>
</dbReference>
<keyword evidence="1" id="KW-0346">Stress response</keyword>
<dbReference type="Proteomes" id="UP001595617">
    <property type="component" value="Unassembled WGS sequence"/>
</dbReference>